<dbReference type="AlphaFoldDB" id="A0A2M7TXI1"/>
<evidence type="ECO:0000313" key="2">
    <source>
        <dbReference type="Proteomes" id="UP000228503"/>
    </source>
</evidence>
<protein>
    <submittedName>
        <fullName evidence="1">Uncharacterized protein</fullName>
    </submittedName>
</protein>
<dbReference type="Proteomes" id="UP000228503">
    <property type="component" value="Unassembled WGS sequence"/>
</dbReference>
<evidence type="ECO:0000313" key="1">
    <source>
        <dbReference type="EMBL" id="PIZ62530.1"/>
    </source>
</evidence>
<organism evidence="1 2">
    <name type="scientific">Candidatus Roizmanbacteria bacterium CG_4_10_14_0_2_um_filter_39_13</name>
    <dbReference type="NCBI Taxonomy" id="1974825"/>
    <lineage>
        <taxon>Bacteria</taxon>
        <taxon>Candidatus Roizmaniibacteriota</taxon>
    </lineage>
</organism>
<proteinExistence type="predicted"/>
<name>A0A2M7TXI1_9BACT</name>
<comment type="caution">
    <text evidence="1">The sequence shown here is derived from an EMBL/GenBank/DDBJ whole genome shotgun (WGS) entry which is preliminary data.</text>
</comment>
<accession>A0A2M7TXI1</accession>
<dbReference type="EMBL" id="PFOB01000052">
    <property type="protein sequence ID" value="PIZ62530.1"/>
    <property type="molecule type" value="Genomic_DNA"/>
</dbReference>
<gene>
    <name evidence="1" type="ORF">COY16_04025</name>
</gene>
<reference evidence="2" key="1">
    <citation type="submission" date="2017-09" db="EMBL/GenBank/DDBJ databases">
        <title>Depth-based differentiation of microbial function through sediment-hosted aquifers and enrichment of novel symbionts in the deep terrestrial subsurface.</title>
        <authorList>
            <person name="Probst A.J."/>
            <person name="Ladd B."/>
            <person name="Jarett J.K."/>
            <person name="Geller-Mcgrath D.E."/>
            <person name="Sieber C.M.K."/>
            <person name="Emerson J.B."/>
            <person name="Anantharaman K."/>
            <person name="Thomas B.C."/>
            <person name="Malmstrom R."/>
            <person name="Stieglmeier M."/>
            <person name="Klingl A."/>
            <person name="Woyke T."/>
            <person name="Ryan C.M."/>
            <person name="Banfield J.F."/>
        </authorList>
    </citation>
    <scope>NUCLEOTIDE SEQUENCE [LARGE SCALE GENOMIC DNA]</scope>
</reference>
<sequence length="183" mass="21450">MKMNSREEEIRTNLIFEDCIRQIKQTYHAEYDPNTLDFDAFDQLLACEALAESSPIIANINVQTQENENVNVSGSVNGTRKHSVYFELTQRKKDIISKLSACDYKTSPIEVAQYLELFFGEWISKDGHWLYIAQKWNPRAILRTIKALVRRQVNGQETIKNPSAYFTHLINYRKKRRDTKKIM</sequence>